<dbReference type="GO" id="GO:0004622">
    <property type="term" value="F:phosphatidylcholine lysophospholipase activity"/>
    <property type="evidence" value="ECO:0007669"/>
    <property type="project" value="TreeGrafter"/>
</dbReference>
<feature type="chain" id="PRO_5015665537" description="SGNH hydrolase-type esterase domain-containing protein" evidence="1">
    <location>
        <begin position="19"/>
        <end position="205"/>
    </location>
</feature>
<accession>A0A2S7V0H9</accession>
<reference evidence="3 4" key="1">
    <citation type="submission" date="2016-12" db="EMBL/GenBank/DDBJ databases">
        <title>Diversity of luminous bacteria.</title>
        <authorList>
            <person name="Yoshizawa S."/>
            <person name="Kogure K."/>
        </authorList>
    </citation>
    <scope>NUCLEOTIDE SEQUENCE [LARGE SCALE GENOMIC DNA]</scope>
    <source>
        <strain evidence="3 4">SA4-48</strain>
    </source>
</reference>
<dbReference type="InterPro" id="IPR036514">
    <property type="entry name" value="SGNH_hydro_sf"/>
</dbReference>
<feature type="signal peptide" evidence="1">
    <location>
        <begin position="1"/>
        <end position="18"/>
    </location>
</feature>
<dbReference type="SUPFAM" id="SSF52266">
    <property type="entry name" value="SGNH hydrolase"/>
    <property type="match status" value="1"/>
</dbReference>
<dbReference type="Pfam" id="PF13472">
    <property type="entry name" value="Lipase_GDSL_2"/>
    <property type="match status" value="1"/>
</dbReference>
<dbReference type="PANTHER" id="PTHR30383">
    <property type="entry name" value="THIOESTERASE 1/PROTEASE 1/LYSOPHOSPHOLIPASE L1"/>
    <property type="match status" value="1"/>
</dbReference>
<dbReference type="Gene3D" id="3.40.50.1110">
    <property type="entry name" value="SGNH hydrolase"/>
    <property type="match status" value="1"/>
</dbReference>
<organism evidence="3 4">
    <name type="scientific">Psychrosphaera saromensis</name>
    <dbReference type="NCBI Taxonomy" id="716813"/>
    <lineage>
        <taxon>Bacteria</taxon>
        <taxon>Pseudomonadati</taxon>
        <taxon>Pseudomonadota</taxon>
        <taxon>Gammaproteobacteria</taxon>
        <taxon>Alteromonadales</taxon>
        <taxon>Pseudoalteromonadaceae</taxon>
        <taxon>Psychrosphaera</taxon>
    </lineage>
</organism>
<name>A0A2S7V0H9_9GAMM</name>
<dbReference type="InterPro" id="IPR013830">
    <property type="entry name" value="SGNH_hydro"/>
</dbReference>
<comment type="caution">
    <text evidence="3">The sequence shown here is derived from an EMBL/GenBank/DDBJ whole genome shotgun (WGS) entry which is preliminary data.</text>
</comment>
<evidence type="ECO:0000256" key="1">
    <source>
        <dbReference type="SAM" id="SignalP"/>
    </source>
</evidence>
<dbReference type="EMBL" id="MSCH01000003">
    <property type="protein sequence ID" value="PQJ55252.1"/>
    <property type="molecule type" value="Genomic_DNA"/>
</dbReference>
<proteinExistence type="predicted"/>
<protein>
    <recommendedName>
        <fullName evidence="2">SGNH hydrolase-type esterase domain-containing protein</fullName>
    </recommendedName>
</protein>
<evidence type="ECO:0000259" key="2">
    <source>
        <dbReference type="Pfam" id="PF13472"/>
    </source>
</evidence>
<feature type="domain" description="SGNH hydrolase-type esterase" evidence="2">
    <location>
        <begin position="26"/>
        <end position="186"/>
    </location>
</feature>
<evidence type="ECO:0000313" key="3">
    <source>
        <dbReference type="EMBL" id="PQJ55252.1"/>
    </source>
</evidence>
<dbReference type="AlphaFoldDB" id="A0A2S7V0H9"/>
<keyword evidence="1" id="KW-0732">Signal</keyword>
<dbReference type="Proteomes" id="UP000239007">
    <property type="component" value="Unassembled WGS sequence"/>
</dbReference>
<gene>
    <name evidence="3" type="ORF">BTO11_10310</name>
</gene>
<keyword evidence="4" id="KW-1185">Reference proteome</keyword>
<sequence length="205" mass="23261">MKRLIVTFFIFTSVSTFAQETKIIIYGDSISAGYGMTLPQSWPNLLNETFKTEKTNIKIINESISGETTGGGLARLDNVLERYSLSNKDWIIIELGGNDGLRGFPIKTIKQNLLQMIELAQSKKINVALMQVRIPPNYGARYTGLFENNYSELTQLYNIPLVPFFMDEIATQPQYMQKDNLHPNVEAQPVIRDIMRPVIESLLLP</sequence>
<evidence type="ECO:0000313" key="4">
    <source>
        <dbReference type="Proteomes" id="UP000239007"/>
    </source>
</evidence>
<dbReference type="CDD" id="cd01822">
    <property type="entry name" value="Lysophospholipase_L1_like"/>
    <property type="match status" value="1"/>
</dbReference>
<dbReference type="InterPro" id="IPR051532">
    <property type="entry name" value="Ester_Hydrolysis_Enzymes"/>
</dbReference>
<dbReference type="PANTHER" id="PTHR30383:SF24">
    <property type="entry name" value="THIOESTERASE 1_PROTEASE 1_LYSOPHOSPHOLIPASE L1"/>
    <property type="match status" value="1"/>
</dbReference>